<dbReference type="Proteomes" id="UP000663888">
    <property type="component" value="Unassembled WGS sequence"/>
</dbReference>
<protein>
    <recommendedName>
        <fullName evidence="6">Transmembrane protein</fullName>
    </recommendedName>
</protein>
<comment type="caution">
    <text evidence="4">The sequence shown here is derived from an EMBL/GenBank/DDBJ whole genome shotgun (WGS) entry which is preliminary data.</text>
</comment>
<gene>
    <name evidence="4" type="ORF">RDB_LOCUS160908</name>
    <name evidence="3" type="ORF">RDB_LOCUS17869</name>
</gene>
<keyword evidence="2" id="KW-0812">Transmembrane</keyword>
<dbReference type="AlphaFoldDB" id="A0A8H3CZA1"/>
<evidence type="ECO:0008006" key="6">
    <source>
        <dbReference type="Google" id="ProtNLM"/>
    </source>
</evidence>
<evidence type="ECO:0000256" key="2">
    <source>
        <dbReference type="SAM" id="Phobius"/>
    </source>
</evidence>
<feature type="transmembrane region" description="Helical" evidence="2">
    <location>
        <begin position="61"/>
        <end position="79"/>
    </location>
</feature>
<feature type="compositionally biased region" description="Polar residues" evidence="1">
    <location>
        <begin position="176"/>
        <end position="200"/>
    </location>
</feature>
<proteinExistence type="predicted"/>
<evidence type="ECO:0000313" key="3">
    <source>
        <dbReference type="EMBL" id="CAE6424560.1"/>
    </source>
</evidence>
<keyword evidence="2" id="KW-1133">Transmembrane helix</keyword>
<accession>A0A8H3CZA1</accession>
<keyword evidence="2" id="KW-0472">Membrane</keyword>
<dbReference type="Proteomes" id="UP000663861">
    <property type="component" value="Unassembled WGS sequence"/>
</dbReference>
<evidence type="ECO:0000256" key="1">
    <source>
        <dbReference type="SAM" id="MobiDB-lite"/>
    </source>
</evidence>
<name>A0A8H3CZA1_9AGAM</name>
<dbReference type="EMBL" id="CAJMWX010001833">
    <property type="protein sequence ID" value="CAE6506745.1"/>
    <property type="molecule type" value="Genomic_DNA"/>
</dbReference>
<sequence>MSSEMNLDANSFDSNQIELDLGNIHIRDQATREILRKQLEKGAITHSDIVTFQKFRNRWDYSSVGLIGGALVASVWGRFMRRPPLTPGRLFGLSTFAAFTGASLGTGFQVRALVQTVNSLEDPSRFKRAVAEMTQELVARRQAALRQAQGARLEVNPLQDGEHTKLADGWDAGKFQPQSAQSTPAVSDATPSTDRWSQLRAQKIPAHPTTWDNIRQSHERSKPEDKQSDNGAPESDAEKDRRKAQAEFDALLERERGFGQDTTRELKSRWS</sequence>
<reference evidence="4" key="1">
    <citation type="submission" date="2021-01" db="EMBL/GenBank/DDBJ databases">
        <authorList>
            <person name="Kaushik A."/>
        </authorList>
    </citation>
    <scope>NUCLEOTIDE SEQUENCE</scope>
    <source>
        <strain evidence="4">AG4-R118</strain>
        <strain evidence="3">AG4-RS23</strain>
    </source>
</reference>
<evidence type="ECO:0000313" key="5">
    <source>
        <dbReference type="Proteomes" id="UP000663888"/>
    </source>
</evidence>
<feature type="compositionally biased region" description="Basic and acidic residues" evidence="1">
    <location>
        <begin position="236"/>
        <end position="271"/>
    </location>
</feature>
<dbReference type="EMBL" id="CAJMWY010000266">
    <property type="protein sequence ID" value="CAE6424560.1"/>
    <property type="molecule type" value="Genomic_DNA"/>
</dbReference>
<feature type="region of interest" description="Disordered" evidence="1">
    <location>
        <begin position="154"/>
        <end position="271"/>
    </location>
</feature>
<organism evidence="4 5">
    <name type="scientific">Rhizoctonia solani</name>
    <dbReference type="NCBI Taxonomy" id="456999"/>
    <lineage>
        <taxon>Eukaryota</taxon>
        <taxon>Fungi</taxon>
        <taxon>Dikarya</taxon>
        <taxon>Basidiomycota</taxon>
        <taxon>Agaricomycotina</taxon>
        <taxon>Agaricomycetes</taxon>
        <taxon>Cantharellales</taxon>
        <taxon>Ceratobasidiaceae</taxon>
        <taxon>Rhizoctonia</taxon>
    </lineage>
</organism>
<feature type="compositionally biased region" description="Basic and acidic residues" evidence="1">
    <location>
        <begin position="215"/>
        <end position="228"/>
    </location>
</feature>
<evidence type="ECO:0000313" key="4">
    <source>
        <dbReference type="EMBL" id="CAE6506745.1"/>
    </source>
</evidence>